<dbReference type="OrthoDB" id="408631at2759"/>
<dbReference type="InterPro" id="IPR029058">
    <property type="entry name" value="AB_hydrolase_fold"/>
</dbReference>
<dbReference type="EMBL" id="PUHW01000095">
    <property type="protein sequence ID" value="KAG0689196.1"/>
    <property type="molecule type" value="Genomic_DNA"/>
</dbReference>
<proteinExistence type="predicted"/>
<keyword evidence="2" id="KW-1185">Reference proteome</keyword>
<name>A0A9P6WL94_9ASCO</name>
<protein>
    <recommendedName>
        <fullName evidence="3">Alpha/beta hydrolase fold-3 domain-containing protein</fullName>
    </recommendedName>
</protein>
<dbReference type="AlphaFoldDB" id="A0A9P6WL94"/>
<reference evidence="1" key="1">
    <citation type="submission" date="2020-11" db="EMBL/GenBank/DDBJ databases">
        <title>Kefir isolates.</title>
        <authorList>
            <person name="Marcisauskas S."/>
            <person name="Kim Y."/>
            <person name="Blasche S."/>
        </authorList>
    </citation>
    <scope>NUCLEOTIDE SEQUENCE</scope>
    <source>
        <strain evidence="1">Olga-1</strain>
    </source>
</reference>
<evidence type="ECO:0000313" key="2">
    <source>
        <dbReference type="Proteomes" id="UP000697127"/>
    </source>
</evidence>
<dbReference type="Gene3D" id="3.40.50.1820">
    <property type="entry name" value="alpha/beta hydrolase"/>
    <property type="match status" value="1"/>
</dbReference>
<evidence type="ECO:0000313" key="1">
    <source>
        <dbReference type="EMBL" id="KAG0689196.1"/>
    </source>
</evidence>
<comment type="caution">
    <text evidence="1">The sequence shown here is derived from an EMBL/GenBank/DDBJ whole genome shotgun (WGS) entry which is preliminary data.</text>
</comment>
<evidence type="ECO:0008006" key="3">
    <source>
        <dbReference type="Google" id="ProtNLM"/>
    </source>
</evidence>
<accession>A0A9P6WL94</accession>
<gene>
    <name evidence="1" type="ORF">C6P40_005426</name>
</gene>
<organism evidence="1 2">
    <name type="scientific">Pichia californica</name>
    <dbReference type="NCBI Taxonomy" id="460514"/>
    <lineage>
        <taxon>Eukaryota</taxon>
        <taxon>Fungi</taxon>
        <taxon>Dikarya</taxon>
        <taxon>Ascomycota</taxon>
        <taxon>Saccharomycotina</taxon>
        <taxon>Pichiomycetes</taxon>
        <taxon>Pichiales</taxon>
        <taxon>Pichiaceae</taxon>
        <taxon>Pichia</taxon>
    </lineage>
</organism>
<dbReference type="Proteomes" id="UP000697127">
    <property type="component" value="Unassembled WGS sequence"/>
</dbReference>
<dbReference type="InterPro" id="IPR019436">
    <property type="entry name" value="Say1-like"/>
</dbReference>
<sequence>MQSPSFSVFSNIVWKYFFTIRAFIQSYNIIELSNFKEFDDGVLIYSPCRDEKHDILIIYIPNIPLFGNSPFFYVEYLMTLQSLLLLQGFNSPGIFIMKFSEECKSSTMEYNLSKFIKNYIKLIEDNPNSKIILMGDSIGATLILNFLSIKKKIFFNEKIIYDVNSINDDIKDPFATILISPIVKFNETNFVRKSDDFLRQQNIDDISILFCSDRNAELFNPCLWKTTEIWEKIVPEGGMVITFGDQELQNYEIEEVSKIAYKTRRVKIMKSPNKCHCWQFVSFLTEETQDEKEDSCFLFAGLISRMALFQTDAYRDPSISFEPMNMLTIDDKHL</sequence>
<dbReference type="Pfam" id="PF10340">
    <property type="entry name" value="Say1_Mug180"/>
    <property type="match status" value="1"/>
</dbReference>